<dbReference type="EMBL" id="MPUH01002440">
    <property type="protein sequence ID" value="OMJ65119.1"/>
    <property type="molecule type" value="Genomic_DNA"/>
</dbReference>
<protein>
    <submittedName>
        <fullName evidence="2">Uncharacterized protein</fullName>
    </submittedName>
</protein>
<evidence type="ECO:0000313" key="3">
    <source>
        <dbReference type="Proteomes" id="UP000187209"/>
    </source>
</evidence>
<dbReference type="AlphaFoldDB" id="A0A1R2AKV2"/>
<dbReference type="Proteomes" id="UP000187209">
    <property type="component" value="Unassembled WGS sequence"/>
</dbReference>
<name>A0A1R2AKV2_9CILI</name>
<comment type="caution">
    <text evidence="2">The sequence shown here is derived from an EMBL/GenBank/DDBJ whole genome shotgun (WGS) entry which is preliminary data.</text>
</comment>
<evidence type="ECO:0000313" key="2">
    <source>
        <dbReference type="EMBL" id="OMJ65119.1"/>
    </source>
</evidence>
<feature type="region of interest" description="Disordered" evidence="1">
    <location>
        <begin position="278"/>
        <end position="305"/>
    </location>
</feature>
<accession>A0A1R2AKV2</accession>
<reference evidence="2 3" key="1">
    <citation type="submission" date="2016-11" db="EMBL/GenBank/DDBJ databases">
        <title>The macronuclear genome of Stentor coeruleus: a giant cell with tiny introns.</title>
        <authorList>
            <person name="Slabodnick M."/>
            <person name="Ruby J.G."/>
            <person name="Reiff S.B."/>
            <person name="Swart E.C."/>
            <person name="Gosai S."/>
            <person name="Prabakaran S."/>
            <person name="Witkowska E."/>
            <person name="Larue G.E."/>
            <person name="Fisher S."/>
            <person name="Freeman R.M."/>
            <person name="Gunawardena J."/>
            <person name="Chu W."/>
            <person name="Stover N.A."/>
            <person name="Gregory B.D."/>
            <person name="Nowacki M."/>
            <person name="Derisi J."/>
            <person name="Roy S.W."/>
            <person name="Marshall W.F."/>
            <person name="Sood P."/>
        </authorList>
    </citation>
    <scope>NUCLEOTIDE SEQUENCE [LARGE SCALE GENOMIC DNA]</scope>
    <source>
        <strain evidence="2">WM001</strain>
    </source>
</reference>
<proteinExistence type="predicted"/>
<sequence length="530" mass="61121">METRYRSSLDIATDQKGNLMEPSFQSHIWRFELEMNRWRVLFRAGERSMNEITSLSSRLEALAYAPEVKLGIGQIASWCRRMSRIWKDEVVVVRYLLKVWQSASWDEIAKTVAEIAVVLPNKSCKTVSLLQDLDTYLDDIYEDEEELKFRQSKGYSAAINLLEKTLEDWDVTGKYNLDCAADWIARNTKTNSTAHIIYLKIRALFMKIKESMETSGMDILPHIMKCNEIPESPENDKTAEAPEKDLEEEKVIVQEPLIQGPPTSANDNISEEGALKQNCLSEPESQSPPDKIKIEEAPDKQPADKAHIETYPEEPKTLSPTETELQSKELSMKVSPGACLLRDSLATVKIPKESQTHEPRIKVLNWCKLDSKTSDNLFPVRTKRESEEVLREMKIFKAQSPYEFLTIFEEFTPWKDRWKLLSTRLLIDWKVNVLLLPGISTCLDFTRHYDQIYLKSYLMTTVLLVLICSTAFLADSYLHGSSLPMARSVSRLSSLTQIDIMYFWTWKAKAANLHERPVINEHLRSHKNKF</sequence>
<feature type="compositionally biased region" description="Polar residues" evidence="1">
    <location>
        <begin position="278"/>
        <end position="288"/>
    </location>
</feature>
<organism evidence="2 3">
    <name type="scientific">Stentor coeruleus</name>
    <dbReference type="NCBI Taxonomy" id="5963"/>
    <lineage>
        <taxon>Eukaryota</taxon>
        <taxon>Sar</taxon>
        <taxon>Alveolata</taxon>
        <taxon>Ciliophora</taxon>
        <taxon>Postciliodesmatophora</taxon>
        <taxon>Heterotrichea</taxon>
        <taxon>Heterotrichida</taxon>
        <taxon>Stentoridae</taxon>
        <taxon>Stentor</taxon>
    </lineage>
</organism>
<feature type="compositionally biased region" description="Basic and acidic residues" evidence="1">
    <location>
        <begin position="290"/>
        <end position="305"/>
    </location>
</feature>
<keyword evidence="3" id="KW-1185">Reference proteome</keyword>
<gene>
    <name evidence="2" type="ORF">SteCoe_39200</name>
</gene>
<evidence type="ECO:0000256" key="1">
    <source>
        <dbReference type="SAM" id="MobiDB-lite"/>
    </source>
</evidence>